<proteinExistence type="predicted"/>
<dbReference type="GO" id="GO:0006508">
    <property type="term" value="P:proteolysis"/>
    <property type="evidence" value="ECO:0007669"/>
    <property type="project" value="UniProtKB-KW"/>
</dbReference>
<dbReference type="PANTHER" id="PTHR46143">
    <property type="entry name" value="CALPAIN-7"/>
    <property type="match status" value="1"/>
</dbReference>
<accession>A0A2G9UT09</accession>
<dbReference type="OrthoDB" id="167576at2759"/>
<protein>
    <submittedName>
        <fullName evidence="5">Calpain large subunit, domain III</fullName>
    </submittedName>
</protein>
<dbReference type="InterPro" id="IPR022682">
    <property type="entry name" value="Calpain_domain_III"/>
</dbReference>
<dbReference type="EMBL" id="KZ345579">
    <property type="protein sequence ID" value="PIO72872.1"/>
    <property type="molecule type" value="Genomic_DNA"/>
</dbReference>
<evidence type="ECO:0000256" key="1">
    <source>
        <dbReference type="ARBA" id="ARBA00022670"/>
    </source>
</evidence>
<evidence type="ECO:0000256" key="3">
    <source>
        <dbReference type="ARBA" id="ARBA00022807"/>
    </source>
</evidence>
<feature type="domain" description="Peptidase C2 calpain" evidence="4">
    <location>
        <begin position="25"/>
        <end position="129"/>
    </location>
</feature>
<dbReference type="InterPro" id="IPR036213">
    <property type="entry name" value="Calpain_III_sf"/>
</dbReference>
<feature type="domain" description="Peptidase C2 calpain" evidence="4">
    <location>
        <begin position="135"/>
        <end position="259"/>
    </location>
</feature>
<name>A0A2G9UT09_TELCI</name>
<dbReference type="InterPro" id="IPR022683">
    <property type="entry name" value="Calpain_III"/>
</dbReference>
<dbReference type="Gene3D" id="2.60.120.380">
    <property type="match status" value="2"/>
</dbReference>
<reference evidence="5 6" key="1">
    <citation type="submission" date="2015-09" db="EMBL/GenBank/DDBJ databases">
        <title>Draft genome of the parasitic nematode Teladorsagia circumcincta isolate WARC Sus (inbred).</title>
        <authorList>
            <person name="Mitreva M."/>
        </authorList>
    </citation>
    <scope>NUCLEOTIDE SEQUENCE [LARGE SCALE GENOMIC DNA]</scope>
    <source>
        <strain evidence="5 6">S</strain>
    </source>
</reference>
<keyword evidence="6" id="KW-1185">Reference proteome</keyword>
<evidence type="ECO:0000256" key="2">
    <source>
        <dbReference type="ARBA" id="ARBA00022801"/>
    </source>
</evidence>
<keyword evidence="1" id="KW-0645">Protease</keyword>
<dbReference type="GO" id="GO:0004197">
    <property type="term" value="F:cysteine-type endopeptidase activity"/>
    <property type="evidence" value="ECO:0007669"/>
    <property type="project" value="TreeGrafter"/>
</dbReference>
<sequence>MKTIYYTLRVFSSCQFNLSPIKNPYSVKKTETGKWEGRTAGGCGNGASRATFMNNPVYQISLEESSDENHILIDLKGPKQYSVGFEVKQVSSPRNKPLRKKEHGCLQYEKMKTIYYTLRVFSSCQFNLSPIKNPYSVKKTETGKWEGRTAGGCGNGASRATFMNNPVYQISLEESSDENHILIDLKGPKQYSVGFEVKQVSSPRNKPLEKKNTDVFRPGYTVLALDKVPAGVYTIRVMTFEAGQEGPFILKVEASCGFSMKRIQ</sequence>
<dbReference type="SUPFAM" id="SSF49758">
    <property type="entry name" value="Calpain large subunit, middle domain (domain III)"/>
    <property type="match status" value="2"/>
</dbReference>
<dbReference type="Proteomes" id="UP000230423">
    <property type="component" value="Unassembled WGS sequence"/>
</dbReference>
<evidence type="ECO:0000313" key="6">
    <source>
        <dbReference type="Proteomes" id="UP000230423"/>
    </source>
</evidence>
<dbReference type="SMART" id="SM00720">
    <property type="entry name" value="calpain_III"/>
    <property type="match status" value="2"/>
</dbReference>
<evidence type="ECO:0000313" key="5">
    <source>
        <dbReference type="EMBL" id="PIO72872.1"/>
    </source>
</evidence>
<gene>
    <name evidence="5" type="ORF">TELCIR_05176</name>
</gene>
<dbReference type="Pfam" id="PF01067">
    <property type="entry name" value="Calpain_III"/>
    <property type="match status" value="2"/>
</dbReference>
<organism evidence="5 6">
    <name type="scientific">Teladorsagia circumcincta</name>
    <name type="common">Brown stomach worm</name>
    <name type="synonym">Ostertagia circumcincta</name>
    <dbReference type="NCBI Taxonomy" id="45464"/>
    <lineage>
        <taxon>Eukaryota</taxon>
        <taxon>Metazoa</taxon>
        <taxon>Ecdysozoa</taxon>
        <taxon>Nematoda</taxon>
        <taxon>Chromadorea</taxon>
        <taxon>Rhabditida</taxon>
        <taxon>Rhabditina</taxon>
        <taxon>Rhabditomorpha</taxon>
        <taxon>Strongyloidea</taxon>
        <taxon>Trichostrongylidae</taxon>
        <taxon>Teladorsagia</taxon>
    </lineage>
</organism>
<dbReference type="PANTHER" id="PTHR46143:SF1">
    <property type="entry name" value="CALPAIN-7"/>
    <property type="match status" value="1"/>
</dbReference>
<dbReference type="AlphaFoldDB" id="A0A2G9UT09"/>
<dbReference type="InterPro" id="IPR051297">
    <property type="entry name" value="PalB/RIM13"/>
</dbReference>
<keyword evidence="2" id="KW-0378">Hydrolase</keyword>
<keyword evidence="3" id="KW-0788">Thiol protease</keyword>
<evidence type="ECO:0000259" key="4">
    <source>
        <dbReference type="SMART" id="SM00720"/>
    </source>
</evidence>